<feature type="DNA-binding region" description="Homeobox" evidence="5">
    <location>
        <begin position="24"/>
        <end position="69"/>
    </location>
</feature>
<sequence length="119" mass="13756">LTLVLFTVMLLCTLISVRHKTLDELEAAFQKSHYPDVFAREELAVKINLPEARVQVWFQNRRAKWRKMERNDIKVMRRHETGPPLQIHQSGLIQGSPSVSAQPQSTVSQFCSIRTLTRT</sequence>
<evidence type="ECO:0000256" key="1">
    <source>
        <dbReference type="ARBA" id="ARBA00004123"/>
    </source>
</evidence>
<evidence type="ECO:0000259" key="8">
    <source>
        <dbReference type="PROSITE" id="PS50071"/>
    </source>
</evidence>
<dbReference type="GO" id="GO:0030182">
    <property type="term" value="P:neuron differentiation"/>
    <property type="evidence" value="ECO:0007669"/>
    <property type="project" value="UniProtKB-ARBA"/>
</dbReference>
<dbReference type="PROSITE" id="PS50071">
    <property type="entry name" value="HOMEOBOX_2"/>
    <property type="match status" value="1"/>
</dbReference>
<proteinExistence type="predicted"/>
<dbReference type="Gene3D" id="1.10.10.60">
    <property type="entry name" value="Homeodomain-like"/>
    <property type="match status" value="1"/>
</dbReference>
<dbReference type="AlphaFoldDB" id="A0A183DDU1"/>
<dbReference type="WBParaSite" id="GPUH_0000689101-mRNA-1">
    <property type="protein sequence ID" value="GPUH_0000689101-mRNA-1"/>
    <property type="gene ID" value="GPUH_0000689101"/>
</dbReference>
<keyword evidence="2 5" id="KW-0238">DNA-binding</keyword>
<feature type="signal peptide" evidence="7">
    <location>
        <begin position="1"/>
        <end position="19"/>
    </location>
</feature>
<dbReference type="GO" id="GO:0005634">
    <property type="term" value="C:nucleus"/>
    <property type="evidence" value="ECO:0007669"/>
    <property type="project" value="UniProtKB-SubCell"/>
</dbReference>
<keyword evidence="7" id="KW-0732">Signal</keyword>
<comment type="subcellular location">
    <subcellularLocation>
        <location evidence="1 5 6">Nucleus</location>
    </subcellularLocation>
</comment>
<dbReference type="CDD" id="cd00086">
    <property type="entry name" value="homeodomain"/>
    <property type="match status" value="1"/>
</dbReference>
<evidence type="ECO:0000256" key="2">
    <source>
        <dbReference type="ARBA" id="ARBA00023125"/>
    </source>
</evidence>
<dbReference type="FunFam" id="1.10.10.60:FF:000679">
    <property type="entry name" value="Homeobox protein aristaless"/>
    <property type="match status" value="1"/>
</dbReference>
<dbReference type="PANTHER" id="PTHR24329:SF543">
    <property type="entry name" value="FI01017P-RELATED"/>
    <property type="match status" value="1"/>
</dbReference>
<keyword evidence="4 5" id="KW-0539">Nucleus</keyword>
<evidence type="ECO:0000256" key="3">
    <source>
        <dbReference type="ARBA" id="ARBA00023155"/>
    </source>
</evidence>
<evidence type="ECO:0000313" key="9">
    <source>
        <dbReference type="WBParaSite" id="GPUH_0000689101-mRNA-1"/>
    </source>
</evidence>
<dbReference type="InterPro" id="IPR009057">
    <property type="entry name" value="Homeodomain-like_sf"/>
</dbReference>
<dbReference type="SMART" id="SM00389">
    <property type="entry name" value="HOX"/>
    <property type="match status" value="1"/>
</dbReference>
<accession>A0A183DDU1</accession>
<dbReference type="GO" id="GO:0000981">
    <property type="term" value="F:DNA-binding transcription factor activity, RNA polymerase II-specific"/>
    <property type="evidence" value="ECO:0007669"/>
    <property type="project" value="InterPro"/>
</dbReference>
<dbReference type="InterPro" id="IPR017970">
    <property type="entry name" value="Homeobox_CS"/>
</dbReference>
<evidence type="ECO:0000256" key="6">
    <source>
        <dbReference type="RuleBase" id="RU000682"/>
    </source>
</evidence>
<dbReference type="GO" id="GO:0000977">
    <property type="term" value="F:RNA polymerase II transcription regulatory region sequence-specific DNA binding"/>
    <property type="evidence" value="ECO:0007669"/>
    <property type="project" value="TreeGrafter"/>
</dbReference>
<feature type="domain" description="Homeobox" evidence="8">
    <location>
        <begin position="22"/>
        <end position="68"/>
    </location>
</feature>
<evidence type="ECO:0000256" key="7">
    <source>
        <dbReference type="SAM" id="SignalP"/>
    </source>
</evidence>
<dbReference type="PANTHER" id="PTHR24329">
    <property type="entry name" value="HOMEOBOX PROTEIN ARISTALESS"/>
    <property type="match status" value="1"/>
</dbReference>
<evidence type="ECO:0000256" key="4">
    <source>
        <dbReference type="ARBA" id="ARBA00023242"/>
    </source>
</evidence>
<dbReference type="InterPro" id="IPR050649">
    <property type="entry name" value="Paired_Homeobox_TFs"/>
</dbReference>
<dbReference type="InterPro" id="IPR001356">
    <property type="entry name" value="HD"/>
</dbReference>
<feature type="chain" id="PRO_5008148245" evidence="7">
    <location>
        <begin position="20"/>
        <end position="119"/>
    </location>
</feature>
<dbReference type="Pfam" id="PF00046">
    <property type="entry name" value="Homeodomain"/>
    <property type="match status" value="1"/>
</dbReference>
<organism evidence="9">
    <name type="scientific">Gongylonema pulchrum</name>
    <dbReference type="NCBI Taxonomy" id="637853"/>
    <lineage>
        <taxon>Eukaryota</taxon>
        <taxon>Metazoa</taxon>
        <taxon>Ecdysozoa</taxon>
        <taxon>Nematoda</taxon>
        <taxon>Chromadorea</taxon>
        <taxon>Rhabditida</taxon>
        <taxon>Spirurina</taxon>
        <taxon>Spiruromorpha</taxon>
        <taxon>Spiruroidea</taxon>
        <taxon>Gongylonematidae</taxon>
        <taxon>Gongylonema</taxon>
    </lineage>
</organism>
<dbReference type="PROSITE" id="PS00027">
    <property type="entry name" value="HOMEOBOX_1"/>
    <property type="match status" value="1"/>
</dbReference>
<keyword evidence="3 5" id="KW-0371">Homeobox</keyword>
<name>A0A183DDU1_9BILA</name>
<reference evidence="9" key="1">
    <citation type="submission" date="2016-06" db="UniProtKB">
        <authorList>
            <consortium name="WormBaseParasite"/>
        </authorList>
    </citation>
    <scope>IDENTIFICATION</scope>
</reference>
<protein>
    <submittedName>
        <fullName evidence="9">Homeobox domain-containing protein</fullName>
    </submittedName>
</protein>
<evidence type="ECO:0000256" key="5">
    <source>
        <dbReference type="PROSITE-ProRule" id="PRU00108"/>
    </source>
</evidence>
<dbReference type="SUPFAM" id="SSF46689">
    <property type="entry name" value="Homeodomain-like"/>
    <property type="match status" value="1"/>
</dbReference>